<reference evidence="1" key="1">
    <citation type="submission" date="2018-07" db="EMBL/GenBank/DDBJ databases">
        <authorList>
            <person name="Quirk P.G."/>
            <person name="Krulwich T.A."/>
        </authorList>
    </citation>
    <scope>NUCLEOTIDE SEQUENCE</scope>
</reference>
<dbReference type="Pfam" id="PF04966">
    <property type="entry name" value="OprB"/>
    <property type="match status" value="1"/>
</dbReference>
<dbReference type="GO" id="GO:0008643">
    <property type="term" value="P:carbohydrate transport"/>
    <property type="evidence" value="ECO:0007669"/>
    <property type="project" value="InterPro"/>
</dbReference>
<name>A0A380T9B2_9ZZZZ</name>
<gene>
    <name evidence="1" type="ORF">DF3PB_10007</name>
</gene>
<dbReference type="GO" id="GO:0015288">
    <property type="term" value="F:porin activity"/>
    <property type="evidence" value="ECO:0007669"/>
    <property type="project" value="InterPro"/>
</dbReference>
<dbReference type="PANTHER" id="PTHR37944:SF1">
    <property type="entry name" value="PORIN B"/>
    <property type="match status" value="1"/>
</dbReference>
<protein>
    <submittedName>
        <fullName evidence="1">Porin</fullName>
    </submittedName>
</protein>
<dbReference type="InterPro" id="IPR052932">
    <property type="entry name" value="OprB_Porin"/>
</dbReference>
<evidence type="ECO:0000313" key="1">
    <source>
        <dbReference type="EMBL" id="SUS03254.1"/>
    </source>
</evidence>
<dbReference type="InterPro" id="IPR007049">
    <property type="entry name" value="Carb-sel_porin_OprB"/>
</dbReference>
<organism evidence="1">
    <name type="scientific">metagenome</name>
    <dbReference type="NCBI Taxonomy" id="256318"/>
    <lineage>
        <taxon>unclassified sequences</taxon>
        <taxon>metagenomes</taxon>
    </lineage>
</organism>
<dbReference type="GO" id="GO:0016020">
    <property type="term" value="C:membrane"/>
    <property type="evidence" value="ECO:0007669"/>
    <property type="project" value="InterPro"/>
</dbReference>
<dbReference type="AlphaFoldDB" id="A0A380T9B2"/>
<dbReference type="EMBL" id="UIDG01000001">
    <property type="protein sequence ID" value="SUS03254.1"/>
    <property type="molecule type" value="Genomic_DNA"/>
</dbReference>
<dbReference type="PANTHER" id="PTHR37944">
    <property type="entry name" value="PORIN B"/>
    <property type="match status" value="1"/>
</dbReference>
<proteinExistence type="predicted"/>
<dbReference type="InterPro" id="IPR038673">
    <property type="entry name" value="OprB_sf"/>
</dbReference>
<accession>A0A380T9B2</accession>
<sequence length="404" mass="42493">MNPRMFVSTHAIACALFSLGLVAMRASPAMAQEPPAQEAEGGDDAIVFGLTYKADISGVLAGGDSKAGRLLDNLEATAEISLEDLFGWTGGKVYGHLLSNSGRAPNDIAGTLQGVDNIEVARPRAKVYQLWFEQAFADGRGSVLTGLYDLNSEFYQTETAGLLIAPAFGIGSELAATGPNGPSIFPSTALALRGRWEVTEGNEIQGAVLNASAGVLGDPGGVDLSFDNGALLIGEWVHSGDVTVRFGAWGYTDDQDDIRDVDTFGAPLLRKAHGVYASVEGEIAKFGGSTVSAFVRAGTSEGHTTPYAGGWQAGMLVLAPFESRPDSSFSFGLNQGLTNSRERANFRDAGGTPSTGESAIEITYADKITENLTLQPDLQFIRDPGADKGRDDVVVATLRATLEY</sequence>
<dbReference type="Gene3D" id="2.40.160.180">
    <property type="entry name" value="Carbohydrate-selective porin OprB"/>
    <property type="match status" value="1"/>
</dbReference>